<organism evidence="2 3">
    <name type="scientific">Stenotrophomonas maltophilia</name>
    <name type="common">Pseudomonas maltophilia</name>
    <name type="synonym">Xanthomonas maltophilia</name>
    <dbReference type="NCBI Taxonomy" id="40324"/>
    <lineage>
        <taxon>Bacteria</taxon>
        <taxon>Pseudomonadati</taxon>
        <taxon>Pseudomonadota</taxon>
        <taxon>Gammaproteobacteria</taxon>
        <taxon>Lysobacterales</taxon>
        <taxon>Lysobacteraceae</taxon>
        <taxon>Stenotrophomonas</taxon>
        <taxon>Stenotrophomonas maltophilia group</taxon>
    </lineage>
</organism>
<comment type="caution">
    <text evidence="2">The sequence shown here is derived from an EMBL/GenBank/DDBJ whole genome shotgun (WGS) entry which is preliminary data.</text>
</comment>
<dbReference type="Proteomes" id="UP000306631">
    <property type="component" value="Unassembled WGS sequence"/>
</dbReference>
<dbReference type="RefSeq" id="WP_136004942.1">
    <property type="nucleotide sequence ID" value="NZ_SRYW01000007.1"/>
</dbReference>
<protein>
    <submittedName>
        <fullName evidence="2">DUF4123 domain-containing protein</fullName>
    </submittedName>
</protein>
<reference evidence="2 3" key="1">
    <citation type="submission" date="2019-04" db="EMBL/GenBank/DDBJ databases">
        <title>Microbes associate with the intestines of laboratory mice.</title>
        <authorList>
            <person name="Navarre W."/>
            <person name="Wong E."/>
            <person name="Huang K."/>
            <person name="Tropini C."/>
            <person name="Ng K."/>
            <person name="Yu B."/>
        </authorList>
    </citation>
    <scope>NUCLEOTIDE SEQUENCE [LARGE SCALE GENOMIC DNA]</scope>
    <source>
        <strain evidence="2 3">NM62_B4-13</strain>
    </source>
</reference>
<dbReference type="OrthoDB" id="6038087at2"/>
<proteinExistence type="predicted"/>
<dbReference type="EMBL" id="SRYW01000007">
    <property type="protein sequence ID" value="TGY34247.1"/>
    <property type="molecule type" value="Genomic_DNA"/>
</dbReference>
<dbReference type="Pfam" id="PF13503">
    <property type="entry name" value="DUF4123"/>
    <property type="match status" value="1"/>
</dbReference>
<evidence type="ECO:0000313" key="3">
    <source>
        <dbReference type="Proteomes" id="UP000306631"/>
    </source>
</evidence>
<feature type="domain" description="DUF4123" evidence="1">
    <location>
        <begin position="21"/>
        <end position="141"/>
    </location>
</feature>
<sequence>MLPILFPSTAVVSLDAAFRRYLLLDGAQCERPQTVLKRLPYAASRLFDGLLADGSADTSVFLVPLPEALDLQDALLRLQDGVRSLGALTLLESPLESGELTQRLARRLDARYPNGKEFIARFYDGRVLPWWVQALNDAQRHDFLAVGERWHYVTHDHQWDTLALHCPMQDPHTVPWTLDAPQRHALIDASYPYTLIEHFQLTDPELLDRLPSANWYAFMRNAVAVAAAFGIEDSRRVVMVCTWALLVGDDLGEDPDWQVRLRDFADGRRNAKEIGEEVWPMEESW</sequence>
<accession>A0A4S2CYT5</accession>
<evidence type="ECO:0000259" key="1">
    <source>
        <dbReference type="Pfam" id="PF13503"/>
    </source>
</evidence>
<dbReference type="InterPro" id="IPR025391">
    <property type="entry name" value="DUF4123"/>
</dbReference>
<dbReference type="AlphaFoldDB" id="A0A4S2CYT5"/>
<name>A0A4S2CYT5_STEMA</name>
<evidence type="ECO:0000313" key="2">
    <source>
        <dbReference type="EMBL" id="TGY34247.1"/>
    </source>
</evidence>
<gene>
    <name evidence="2" type="ORF">E5352_10290</name>
</gene>